<name>A0ABW2GRX8_9ACTN</name>
<evidence type="ECO:0000313" key="3">
    <source>
        <dbReference type="Proteomes" id="UP001596392"/>
    </source>
</evidence>
<reference evidence="3" key="1">
    <citation type="journal article" date="2019" name="Int. J. Syst. Evol. Microbiol.">
        <title>The Global Catalogue of Microorganisms (GCM) 10K type strain sequencing project: providing services to taxonomists for standard genome sequencing and annotation.</title>
        <authorList>
            <consortium name="The Broad Institute Genomics Platform"/>
            <consortium name="The Broad Institute Genome Sequencing Center for Infectious Disease"/>
            <person name="Wu L."/>
            <person name="Ma J."/>
        </authorList>
    </citation>
    <scope>NUCLEOTIDE SEQUENCE [LARGE SCALE GENOMIC DNA]</scope>
    <source>
        <strain evidence="3">CGMCC 1.9106</strain>
    </source>
</reference>
<dbReference type="EMBL" id="JBHTAC010000005">
    <property type="protein sequence ID" value="MFC7242178.1"/>
    <property type="molecule type" value="Genomic_DNA"/>
</dbReference>
<feature type="chain" id="PRO_5047501412" evidence="1">
    <location>
        <begin position="29"/>
        <end position="309"/>
    </location>
</feature>
<evidence type="ECO:0000313" key="2">
    <source>
        <dbReference type="EMBL" id="MFC7242178.1"/>
    </source>
</evidence>
<keyword evidence="3" id="KW-1185">Reference proteome</keyword>
<keyword evidence="1" id="KW-0732">Signal</keyword>
<feature type="signal peptide" evidence="1">
    <location>
        <begin position="1"/>
        <end position="28"/>
    </location>
</feature>
<gene>
    <name evidence="2" type="ORF">ACFQO7_06750</name>
</gene>
<evidence type="ECO:0000256" key="1">
    <source>
        <dbReference type="SAM" id="SignalP"/>
    </source>
</evidence>
<comment type="caution">
    <text evidence="2">The sequence shown here is derived from an EMBL/GenBank/DDBJ whole genome shotgun (WGS) entry which is preliminary data.</text>
</comment>
<sequence>MNLNLKRLSVLAAAGAALLVAAASPAQAEEPLYPAALTHTRLVLDPAERGYTGTMQFTVTHRGTTANPNLSVVIEEPTAHSWDSISIDTPCMFNYGEDQRRTIGCGLESFEPGQTRTYTLTFHAYTPVQTVPMVATGGRLSIVDGIAGTVSKVRDFNATFRGANGKLKDPVPYVQDTQTDMTLTAGGSVTLVRQADGSFLGRLPMTLAWHGDAPNNEVWVGVDVPAGWYTPDTEPSANAPCWTGCSAPGGDWFDGEVRSFDMLIHAPEDTVIGSTGTISSTVQNGWGFTPITDVTPADNTVTFSYTVAG</sequence>
<protein>
    <submittedName>
        <fullName evidence="2">Uncharacterized protein</fullName>
    </submittedName>
</protein>
<accession>A0ABW2GRX8</accession>
<dbReference type="Proteomes" id="UP001596392">
    <property type="component" value="Unassembled WGS sequence"/>
</dbReference>
<proteinExistence type="predicted"/>
<dbReference type="RefSeq" id="WP_376805609.1">
    <property type="nucleotide sequence ID" value="NZ_JBHTAC010000005.1"/>
</dbReference>
<organism evidence="2 3">
    <name type="scientific">Catellatospora aurea</name>
    <dbReference type="NCBI Taxonomy" id="1337874"/>
    <lineage>
        <taxon>Bacteria</taxon>
        <taxon>Bacillati</taxon>
        <taxon>Actinomycetota</taxon>
        <taxon>Actinomycetes</taxon>
        <taxon>Micromonosporales</taxon>
        <taxon>Micromonosporaceae</taxon>
        <taxon>Catellatospora</taxon>
    </lineage>
</organism>